<proteinExistence type="predicted"/>
<dbReference type="HOGENOM" id="CLU_2038018_0_0_1"/>
<dbReference type="EMBL" id="KB446540">
    <property type="protein sequence ID" value="EME43573.1"/>
    <property type="molecule type" value="Genomic_DNA"/>
</dbReference>
<feature type="compositionally biased region" description="Polar residues" evidence="1">
    <location>
        <begin position="74"/>
        <end position="91"/>
    </location>
</feature>
<gene>
    <name evidence="2" type="ORF">DOTSEDRAFT_35812</name>
</gene>
<evidence type="ECO:0000313" key="3">
    <source>
        <dbReference type="Proteomes" id="UP000016933"/>
    </source>
</evidence>
<feature type="region of interest" description="Disordered" evidence="1">
    <location>
        <begin position="59"/>
        <end position="121"/>
    </location>
</feature>
<name>M2WNI3_DOTSN</name>
<protein>
    <submittedName>
        <fullName evidence="2">Uncharacterized protein</fullName>
    </submittedName>
</protein>
<accession>M2WNI3</accession>
<evidence type="ECO:0000313" key="2">
    <source>
        <dbReference type="EMBL" id="EME43573.1"/>
    </source>
</evidence>
<keyword evidence="3" id="KW-1185">Reference proteome</keyword>
<dbReference type="AlphaFoldDB" id="M2WNI3"/>
<evidence type="ECO:0000256" key="1">
    <source>
        <dbReference type="SAM" id="MobiDB-lite"/>
    </source>
</evidence>
<reference evidence="3" key="1">
    <citation type="journal article" date="2012" name="PLoS Genet.">
        <title>The genomes of the fungal plant pathogens Cladosporium fulvum and Dothistroma septosporum reveal adaptation to different hosts and lifestyles but also signatures of common ancestry.</title>
        <authorList>
            <person name="de Wit P.J.G.M."/>
            <person name="van der Burgt A."/>
            <person name="Oekmen B."/>
            <person name="Stergiopoulos I."/>
            <person name="Abd-Elsalam K.A."/>
            <person name="Aerts A.L."/>
            <person name="Bahkali A.H."/>
            <person name="Beenen H.G."/>
            <person name="Chettri P."/>
            <person name="Cox M.P."/>
            <person name="Datema E."/>
            <person name="de Vries R.P."/>
            <person name="Dhillon B."/>
            <person name="Ganley A.R."/>
            <person name="Griffiths S.A."/>
            <person name="Guo Y."/>
            <person name="Hamelin R.C."/>
            <person name="Henrissat B."/>
            <person name="Kabir M.S."/>
            <person name="Jashni M.K."/>
            <person name="Kema G."/>
            <person name="Klaubauf S."/>
            <person name="Lapidus A."/>
            <person name="Levasseur A."/>
            <person name="Lindquist E."/>
            <person name="Mehrabi R."/>
            <person name="Ohm R.A."/>
            <person name="Owen T.J."/>
            <person name="Salamov A."/>
            <person name="Schwelm A."/>
            <person name="Schijlen E."/>
            <person name="Sun H."/>
            <person name="van den Burg H.A."/>
            <person name="van Ham R.C.H.J."/>
            <person name="Zhang S."/>
            <person name="Goodwin S.B."/>
            <person name="Grigoriev I.V."/>
            <person name="Collemare J."/>
            <person name="Bradshaw R.E."/>
        </authorList>
    </citation>
    <scope>NUCLEOTIDE SEQUENCE [LARGE SCALE GENOMIC DNA]</scope>
    <source>
        <strain evidence="3">NZE10 / CBS 128990</strain>
    </source>
</reference>
<dbReference type="Proteomes" id="UP000016933">
    <property type="component" value="Unassembled WGS sequence"/>
</dbReference>
<sequence>MAGPFDFVTIIENTFHAALEGLITSGDARANIASATHEQDADSALKEIQALNTDEFLLPKPTMPALSPRPSSLGHESTMNEVLATNETTNSHTHRCSSRDRRPGQSRKLCLTPKQKPVAGS</sequence>
<reference evidence="2 3" key="2">
    <citation type="journal article" date="2012" name="PLoS Pathog.">
        <title>Diverse lifestyles and strategies of plant pathogenesis encoded in the genomes of eighteen Dothideomycetes fungi.</title>
        <authorList>
            <person name="Ohm R.A."/>
            <person name="Feau N."/>
            <person name="Henrissat B."/>
            <person name="Schoch C.L."/>
            <person name="Horwitz B.A."/>
            <person name="Barry K.W."/>
            <person name="Condon B.J."/>
            <person name="Copeland A.C."/>
            <person name="Dhillon B."/>
            <person name="Glaser F."/>
            <person name="Hesse C.N."/>
            <person name="Kosti I."/>
            <person name="LaButti K."/>
            <person name="Lindquist E.A."/>
            <person name="Lucas S."/>
            <person name="Salamov A.A."/>
            <person name="Bradshaw R.E."/>
            <person name="Ciuffetti L."/>
            <person name="Hamelin R.C."/>
            <person name="Kema G.H.J."/>
            <person name="Lawrence C."/>
            <person name="Scott J.A."/>
            <person name="Spatafora J.W."/>
            <person name="Turgeon B.G."/>
            <person name="de Wit P.J.G.M."/>
            <person name="Zhong S."/>
            <person name="Goodwin S.B."/>
            <person name="Grigoriev I.V."/>
        </authorList>
    </citation>
    <scope>NUCLEOTIDE SEQUENCE [LARGE SCALE GENOMIC DNA]</scope>
    <source>
        <strain evidence="3">NZE10 / CBS 128990</strain>
    </source>
</reference>
<organism evidence="2 3">
    <name type="scientific">Dothistroma septosporum (strain NZE10 / CBS 128990)</name>
    <name type="common">Red band needle blight fungus</name>
    <name type="synonym">Mycosphaerella pini</name>
    <dbReference type="NCBI Taxonomy" id="675120"/>
    <lineage>
        <taxon>Eukaryota</taxon>
        <taxon>Fungi</taxon>
        <taxon>Dikarya</taxon>
        <taxon>Ascomycota</taxon>
        <taxon>Pezizomycotina</taxon>
        <taxon>Dothideomycetes</taxon>
        <taxon>Dothideomycetidae</taxon>
        <taxon>Mycosphaerellales</taxon>
        <taxon>Mycosphaerellaceae</taxon>
        <taxon>Dothistroma</taxon>
    </lineage>
</organism>